<name>A0AAD5X3B4_9FUNG</name>
<comment type="caution">
    <text evidence="3">The sequence shown here is derived from an EMBL/GenBank/DDBJ whole genome shotgun (WGS) entry which is preliminary data.</text>
</comment>
<evidence type="ECO:0000256" key="1">
    <source>
        <dbReference type="SAM" id="MobiDB-lite"/>
    </source>
</evidence>
<organism evidence="3 4">
    <name type="scientific">Rhizophlyctis rosea</name>
    <dbReference type="NCBI Taxonomy" id="64517"/>
    <lineage>
        <taxon>Eukaryota</taxon>
        <taxon>Fungi</taxon>
        <taxon>Fungi incertae sedis</taxon>
        <taxon>Chytridiomycota</taxon>
        <taxon>Chytridiomycota incertae sedis</taxon>
        <taxon>Chytridiomycetes</taxon>
        <taxon>Rhizophlyctidales</taxon>
        <taxon>Rhizophlyctidaceae</taxon>
        <taxon>Rhizophlyctis</taxon>
    </lineage>
</organism>
<dbReference type="Pfam" id="PF05517">
    <property type="entry name" value="p25-alpha"/>
    <property type="match status" value="1"/>
</dbReference>
<dbReference type="SUPFAM" id="SSF89837">
    <property type="entry name" value="Doublecortin (DC)"/>
    <property type="match status" value="1"/>
</dbReference>
<dbReference type="InterPro" id="IPR008907">
    <property type="entry name" value="TPP/p25"/>
</dbReference>
<gene>
    <name evidence="3" type="ORF">HK097_009351</name>
</gene>
<proteinExistence type="predicted"/>
<feature type="compositionally biased region" description="Low complexity" evidence="1">
    <location>
        <begin position="63"/>
        <end position="85"/>
    </location>
</feature>
<dbReference type="PROSITE" id="PS50309">
    <property type="entry name" value="DC"/>
    <property type="match status" value="1"/>
</dbReference>
<evidence type="ECO:0000313" key="3">
    <source>
        <dbReference type="EMBL" id="KAJ3049686.1"/>
    </source>
</evidence>
<feature type="region of interest" description="Disordered" evidence="1">
    <location>
        <begin position="1"/>
        <end position="85"/>
    </location>
</feature>
<keyword evidence="4" id="KW-1185">Reference proteome</keyword>
<dbReference type="Gene3D" id="3.10.20.230">
    <property type="entry name" value="Doublecortin domain"/>
    <property type="match status" value="1"/>
</dbReference>
<accession>A0AAD5X3B4</accession>
<feature type="compositionally biased region" description="Polar residues" evidence="1">
    <location>
        <begin position="7"/>
        <end position="22"/>
    </location>
</feature>
<dbReference type="InterPro" id="IPR036572">
    <property type="entry name" value="Doublecortin_dom_sf"/>
</dbReference>
<dbReference type="AlphaFoldDB" id="A0AAD5X3B4"/>
<sequence>MGKNPANDVTTRLTDTSGYTGTHKQRFTESGQGKGIHGREDRIIFDGNTSSASRDHSVKKSTDSLSSSKPSLSTSKSLLTSMSDLSTPAPKITLFQYADKNHQGDRLVLSKQKFPTFKQLQDYTTKFLPSGKPKIILDEDGTEVKSLDDIVDGGKYLVLVAFDKARLDEGKIPAKFKERE</sequence>
<dbReference type="GO" id="GO:0035556">
    <property type="term" value="P:intracellular signal transduction"/>
    <property type="evidence" value="ECO:0007669"/>
    <property type="project" value="InterPro"/>
</dbReference>
<dbReference type="GO" id="GO:0046785">
    <property type="term" value="P:microtubule polymerization"/>
    <property type="evidence" value="ECO:0007669"/>
    <property type="project" value="InterPro"/>
</dbReference>
<protein>
    <recommendedName>
        <fullName evidence="2">Doublecortin domain-containing protein</fullName>
    </recommendedName>
</protein>
<dbReference type="EMBL" id="JADGJD010000610">
    <property type="protein sequence ID" value="KAJ3049686.1"/>
    <property type="molecule type" value="Genomic_DNA"/>
</dbReference>
<feature type="domain" description="Doublecortin" evidence="2">
    <location>
        <begin position="90"/>
        <end position="158"/>
    </location>
</feature>
<evidence type="ECO:0000313" key="4">
    <source>
        <dbReference type="Proteomes" id="UP001212841"/>
    </source>
</evidence>
<dbReference type="Pfam" id="PF03607">
    <property type="entry name" value="DCX"/>
    <property type="match status" value="1"/>
</dbReference>
<dbReference type="Proteomes" id="UP001212841">
    <property type="component" value="Unassembled WGS sequence"/>
</dbReference>
<dbReference type="CDD" id="cd01617">
    <property type="entry name" value="DCX"/>
    <property type="match status" value="1"/>
</dbReference>
<reference evidence="3" key="1">
    <citation type="submission" date="2020-05" db="EMBL/GenBank/DDBJ databases">
        <title>Phylogenomic resolution of chytrid fungi.</title>
        <authorList>
            <person name="Stajich J.E."/>
            <person name="Amses K."/>
            <person name="Simmons R."/>
            <person name="Seto K."/>
            <person name="Myers J."/>
            <person name="Bonds A."/>
            <person name="Quandt C.A."/>
            <person name="Barry K."/>
            <person name="Liu P."/>
            <person name="Grigoriev I."/>
            <person name="Longcore J.E."/>
            <person name="James T.Y."/>
        </authorList>
    </citation>
    <scope>NUCLEOTIDE SEQUENCE</scope>
    <source>
        <strain evidence="3">JEL0318</strain>
    </source>
</reference>
<dbReference type="GO" id="GO:0015631">
    <property type="term" value="F:tubulin binding"/>
    <property type="evidence" value="ECO:0007669"/>
    <property type="project" value="InterPro"/>
</dbReference>
<evidence type="ECO:0000259" key="2">
    <source>
        <dbReference type="PROSITE" id="PS50309"/>
    </source>
</evidence>
<dbReference type="InterPro" id="IPR003533">
    <property type="entry name" value="Doublecortin_dom"/>
</dbReference>
<feature type="compositionally biased region" description="Basic and acidic residues" evidence="1">
    <location>
        <begin position="53"/>
        <end position="62"/>
    </location>
</feature>